<proteinExistence type="predicted"/>
<dbReference type="EMBL" id="KQ980419">
    <property type="protein sequence ID" value="KYN16133.1"/>
    <property type="molecule type" value="Genomic_DNA"/>
</dbReference>
<dbReference type="AlphaFoldDB" id="A0A195DTG7"/>
<dbReference type="Proteomes" id="UP000078492">
    <property type="component" value="Unassembled WGS sequence"/>
</dbReference>
<feature type="transmembrane region" description="Helical" evidence="1">
    <location>
        <begin position="37"/>
        <end position="59"/>
    </location>
</feature>
<reference evidence="2 3" key="1">
    <citation type="submission" date="2015-09" db="EMBL/GenBank/DDBJ databases">
        <title>Trachymyrmex cornetzi WGS genome.</title>
        <authorList>
            <person name="Nygaard S."/>
            <person name="Hu H."/>
            <person name="Boomsma J."/>
            <person name="Zhang G."/>
        </authorList>
    </citation>
    <scope>NUCLEOTIDE SEQUENCE [LARGE SCALE GENOMIC DNA]</scope>
    <source>
        <strain evidence="2">Tcor2-1</strain>
        <tissue evidence="2">Whole body</tissue>
    </source>
</reference>
<keyword evidence="1" id="KW-1133">Transmembrane helix</keyword>
<accession>A0A195DTG7</accession>
<keyword evidence="1" id="KW-0812">Transmembrane</keyword>
<evidence type="ECO:0000256" key="1">
    <source>
        <dbReference type="SAM" id="Phobius"/>
    </source>
</evidence>
<name>A0A195DTG7_9HYME</name>
<organism evidence="2 3">
    <name type="scientific">Trachymyrmex cornetzi</name>
    <dbReference type="NCBI Taxonomy" id="471704"/>
    <lineage>
        <taxon>Eukaryota</taxon>
        <taxon>Metazoa</taxon>
        <taxon>Ecdysozoa</taxon>
        <taxon>Arthropoda</taxon>
        <taxon>Hexapoda</taxon>
        <taxon>Insecta</taxon>
        <taxon>Pterygota</taxon>
        <taxon>Neoptera</taxon>
        <taxon>Endopterygota</taxon>
        <taxon>Hymenoptera</taxon>
        <taxon>Apocrita</taxon>
        <taxon>Aculeata</taxon>
        <taxon>Formicoidea</taxon>
        <taxon>Formicidae</taxon>
        <taxon>Myrmicinae</taxon>
        <taxon>Trachymyrmex</taxon>
    </lineage>
</organism>
<keyword evidence="3" id="KW-1185">Reference proteome</keyword>
<keyword evidence="1" id="KW-0472">Membrane</keyword>
<protein>
    <submittedName>
        <fullName evidence="2">Uncharacterized protein</fullName>
    </submittedName>
</protein>
<evidence type="ECO:0000313" key="2">
    <source>
        <dbReference type="EMBL" id="KYN16133.1"/>
    </source>
</evidence>
<feature type="transmembrane region" description="Helical" evidence="1">
    <location>
        <begin position="12"/>
        <end position="31"/>
    </location>
</feature>
<evidence type="ECO:0000313" key="3">
    <source>
        <dbReference type="Proteomes" id="UP000078492"/>
    </source>
</evidence>
<gene>
    <name evidence="2" type="ORF">ALC57_11658</name>
</gene>
<sequence>MNHKTVAKLLSLLNAATGSFCSLGLFEYLFGQPRPCLSCLYILTTWSYFTYSFYYPYILKKFSFHLLHRNIQFTINGYFTLDNTFLHSVKIIRMFCK</sequence>